<evidence type="ECO:0008006" key="3">
    <source>
        <dbReference type="Google" id="ProtNLM"/>
    </source>
</evidence>
<accession>A0A1N6E7J3</accession>
<proteinExistence type="predicted"/>
<gene>
    <name evidence="1" type="ORF">SAMN04488055_1364</name>
</gene>
<dbReference type="OrthoDB" id="8402552at2"/>
<evidence type="ECO:0000313" key="2">
    <source>
        <dbReference type="Proteomes" id="UP000185003"/>
    </source>
</evidence>
<dbReference type="AlphaFoldDB" id="A0A1N6E7J3"/>
<keyword evidence="2" id="KW-1185">Reference proteome</keyword>
<dbReference type="RefSeq" id="WP_074238514.1">
    <property type="nucleotide sequence ID" value="NZ_FSRA01000001.1"/>
</dbReference>
<evidence type="ECO:0000313" key="1">
    <source>
        <dbReference type="EMBL" id="SIN78963.1"/>
    </source>
</evidence>
<dbReference type="STRING" id="536979.SAMN04488055_1364"/>
<sequence length="535" mass="60643">MRDWIKNIFNTNEEPTLEEWRNEQSIYQFISSNIDTSGKLKESAEELPDEKKGENDLRFAAGLSDTLFNNSESEESTAQINELASIIKRFAQYGDKKSDLKIYELIANNDNIVSLIDPVLEEMGKLSVPIEPYLFPFAQDLSFKAANRNAVKFGIAILGVCQRENVLDEIKTLGLHDEFTLYTTIAIINLSDDPEGDLWELSKKVNGWGKIQSVDRLANMVTQPAIKDWLLLEGYKNDIMYEYLAYTCAVHGELDEKLSLEKIDRAMYISAGEIIEALIAGGPAEDISNYTSASIVIEQYARHSQEHATEVGNYIVLSSIFNLLQDIQDDMTDHAENGWTQDIISNCLIDISAILHRQDWEEKTWEALNSTDNTTYWSGKQAARLLGLDVWDVYWKRLLASPHEGSLWYDVLNEYMEPHVDDIIDLAVKTIPLDELATGPEDILGLGPNYSKFQSLDFILPFLERHPGKGEPILIATLNSRVTRHRNFSLRVLNKWGKENWSPAVTAAFEKLKGLEPNADTKANIEKLERGEALE</sequence>
<reference evidence="1 2" key="1">
    <citation type="submission" date="2016-11" db="EMBL/GenBank/DDBJ databases">
        <authorList>
            <person name="Jaros S."/>
            <person name="Januszkiewicz K."/>
            <person name="Wedrychowicz H."/>
        </authorList>
    </citation>
    <scope>NUCLEOTIDE SEQUENCE [LARGE SCALE GENOMIC DNA]</scope>
    <source>
        <strain evidence="1 2">DSM 24787</strain>
    </source>
</reference>
<dbReference type="Proteomes" id="UP000185003">
    <property type="component" value="Unassembled WGS sequence"/>
</dbReference>
<organism evidence="1 2">
    <name type="scientific">Chitinophaga niabensis</name>
    <dbReference type="NCBI Taxonomy" id="536979"/>
    <lineage>
        <taxon>Bacteria</taxon>
        <taxon>Pseudomonadati</taxon>
        <taxon>Bacteroidota</taxon>
        <taxon>Chitinophagia</taxon>
        <taxon>Chitinophagales</taxon>
        <taxon>Chitinophagaceae</taxon>
        <taxon>Chitinophaga</taxon>
    </lineage>
</organism>
<dbReference type="EMBL" id="FSRA01000001">
    <property type="protein sequence ID" value="SIN78963.1"/>
    <property type="molecule type" value="Genomic_DNA"/>
</dbReference>
<protein>
    <recommendedName>
        <fullName evidence="3">Limonene hydroxylase</fullName>
    </recommendedName>
</protein>
<name>A0A1N6E7J3_9BACT</name>